<feature type="region of interest" description="Disordered" evidence="1">
    <location>
        <begin position="193"/>
        <end position="281"/>
    </location>
</feature>
<keyword evidence="4" id="KW-1185">Reference proteome</keyword>
<feature type="region of interest" description="Disordered" evidence="1">
    <location>
        <begin position="94"/>
        <end position="117"/>
    </location>
</feature>
<proteinExistence type="predicted"/>
<dbReference type="PANTHER" id="PTHR21310">
    <property type="entry name" value="AMINOGLYCOSIDE PHOSPHOTRANSFERASE-RELATED-RELATED"/>
    <property type="match status" value="1"/>
</dbReference>
<feature type="compositionally biased region" description="Polar residues" evidence="1">
    <location>
        <begin position="97"/>
        <end position="111"/>
    </location>
</feature>
<dbReference type="InterPro" id="IPR011009">
    <property type="entry name" value="Kinase-like_dom_sf"/>
</dbReference>
<feature type="region of interest" description="Disordered" evidence="1">
    <location>
        <begin position="1"/>
        <end position="33"/>
    </location>
</feature>
<organism evidence="3 4">
    <name type="scientific">Imshaugia aleurites</name>
    <dbReference type="NCBI Taxonomy" id="172621"/>
    <lineage>
        <taxon>Eukaryota</taxon>
        <taxon>Fungi</taxon>
        <taxon>Dikarya</taxon>
        <taxon>Ascomycota</taxon>
        <taxon>Pezizomycotina</taxon>
        <taxon>Lecanoromycetes</taxon>
        <taxon>OSLEUM clade</taxon>
        <taxon>Lecanoromycetidae</taxon>
        <taxon>Lecanorales</taxon>
        <taxon>Lecanorineae</taxon>
        <taxon>Parmeliaceae</taxon>
        <taxon>Imshaugia</taxon>
    </lineage>
</organism>
<evidence type="ECO:0000256" key="1">
    <source>
        <dbReference type="SAM" id="MobiDB-lite"/>
    </source>
</evidence>
<dbReference type="AlphaFoldDB" id="A0A8H3J3A2"/>
<reference evidence="3" key="1">
    <citation type="submission" date="2021-03" db="EMBL/GenBank/DDBJ databases">
        <authorList>
            <person name="Tagirdzhanova G."/>
        </authorList>
    </citation>
    <scope>NUCLEOTIDE SEQUENCE</scope>
</reference>
<feature type="compositionally biased region" description="Basic and acidic residues" evidence="1">
    <location>
        <begin position="1"/>
        <end position="21"/>
    </location>
</feature>
<dbReference type="InterPro" id="IPR002575">
    <property type="entry name" value="Aminoglycoside_PTrfase"/>
</dbReference>
<dbReference type="EMBL" id="CAJPDT010000125">
    <property type="protein sequence ID" value="CAF9939926.1"/>
    <property type="molecule type" value="Genomic_DNA"/>
</dbReference>
<feature type="domain" description="Aminoglycoside phosphotransferase" evidence="2">
    <location>
        <begin position="359"/>
        <end position="523"/>
    </location>
</feature>
<evidence type="ECO:0000313" key="3">
    <source>
        <dbReference type="EMBL" id="CAF9939926.1"/>
    </source>
</evidence>
<name>A0A8H3J3A2_9LECA</name>
<accession>A0A8H3J3A2</accession>
<dbReference type="PANTHER" id="PTHR21310:SF39">
    <property type="entry name" value="AMINOGLYCOSIDE PHOSPHOTRANSFERASE DOMAIN-CONTAINING PROTEIN"/>
    <property type="match status" value="1"/>
</dbReference>
<dbReference type="Proteomes" id="UP000664534">
    <property type="component" value="Unassembled WGS sequence"/>
</dbReference>
<gene>
    <name evidence="3" type="ORF">IMSHALPRED_001684</name>
</gene>
<protein>
    <recommendedName>
        <fullName evidence="2">Aminoglycoside phosphotransferase domain-containing protein</fullName>
    </recommendedName>
</protein>
<dbReference type="Gene3D" id="3.90.1200.10">
    <property type="match status" value="1"/>
</dbReference>
<evidence type="ECO:0000259" key="2">
    <source>
        <dbReference type="Pfam" id="PF01636"/>
    </source>
</evidence>
<dbReference type="InterPro" id="IPR051678">
    <property type="entry name" value="AGP_Transferase"/>
</dbReference>
<sequence length="571" mass="62794">MDGVRDIDRSLKRKCSEHDRASNPQTQTDGNFKGYHTVAAVDFVGPNQARHDMLFQLNAKEGPQQSQLVQSKTMFPLSEFAPQILPVPNRLKKRGEVTSQSTTPYLSQSPLKNHRASGAKNCESLPMEDAPGRGNTFSTREWARWATVYDDLGQNKAGVGEATCNAQRDLGTTVSIPGSAIAFGDFGGYKQVPPQSFLDSNRNQDAPRKRQCSRPLSSGFKPKLVTKRPKSPKPTSDRGASDLEASAFVPPSIILPGPQDGSETAPPHPSPHAAAPKKAWSEEDRKLLIQKANFTPPVPFCAVAAFMGPTATSPEFDVHTATIDALVAVCSSASCIILGGAPDGSGRRIVKISEQVVVKFGIGVTESEANNQKEAYLLLDPGIVRVPQVYRFFTKGQHGYIVMEYVEGQVLISLDDQHLVHRVARILAHLTEFSCRIPGPLRSGVPRGLFWPENEDLSFEDIMDVEIYFNSRLASGSPQLNLRHSSVVLCHLDVAPRNILWQSNGIICLLDWECAGFYPRVLEVCAQRIQLGKDGDFNRILLGHMADLTEEEEVQAKLIMQAYSNGQRYHL</sequence>
<comment type="caution">
    <text evidence="3">The sequence shown here is derived from an EMBL/GenBank/DDBJ whole genome shotgun (WGS) entry which is preliminary data.</text>
</comment>
<feature type="compositionally biased region" description="Polar residues" evidence="1">
    <location>
        <begin position="193"/>
        <end position="204"/>
    </location>
</feature>
<evidence type="ECO:0000313" key="4">
    <source>
        <dbReference type="Proteomes" id="UP000664534"/>
    </source>
</evidence>
<dbReference type="SUPFAM" id="SSF56112">
    <property type="entry name" value="Protein kinase-like (PK-like)"/>
    <property type="match status" value="1"/>
</dbReference>
<dbReference type="Pfam" id="PF01636">
    <property type="entry name" value="APH"/>
    <property type="match status" value="1"/>
</dbReference>
<dbReference type="OrthoDB" id="4177236at2759"/>